<dbReference type="CDD" id="cd09272">
    <property type="entry name" value="RNase_HI_RT_Ty1"/>
    <property type="match status" value="1"/>
</dbReference>
<dbReference type="OrthoDB" id="3261476at2759"/>
<comment type="caution">
    <text evidence="2">The sequence shown here is derived from an EMBL/GenBank/DDBJ whole genome shotgun (WGS) entry which is preliminary data.</text>
</comment>
<accession>A0A0M0JTH4</accession>
<dbReference type="Proteomes" id="UP000037460">
    <property type="component" value="Unassembled WGS sequence"/>
</dbReference>
<dbReference type="AlphaFoldDB" id="A0A0M0JTH4"/>
<gene>
    <name evidence="2" type="ORF">Ctob_005440</name>
</gene>
<dbReference type="Pfam" id="PF07727">
    <property type="entry name" value="RVT_2"/>
    <property type="match status" value="1"/>
</dbReference>
<organism evidence="2 3">
    <name type="scientific">Chrysochromulina tobinii</name>
    <dbReference type="NCBI Taxonomy" id="1460289"/>
    <lineage>
        <taxon>Eukaryota</taxon>
        <taxon>Haptista</taxon>
        <taxon>Haptophyta</taxon>
        <taxon>Prymnesiophyceae</taxon>
        <taxon>Prymnesiales</taxon>
        <taxon>Chrysochromulinaceae</taxon>
        <taxon>Chrysochromulina</taxon>
    </lineage>
</organism>
<feature type="domain" description="Reverse transcriptase Ty1/copia-type" evidence="1">
    <location>
        <begin position="11"/>
        <end position="244"/>
    </location>
</feature>
<keyword evidence="3" id="KW-1185">Reference proteome</keyword>
<name>A0A0M0JTH4_9EUKA</name>
<protein>
    <submittedName>
        <fullName evidence="2">Retrovirus-related pol polyprotein from transposon tnt 1-94</fullName>
    </submittedName>
</protein>
<proteinExistence type="predicted"/>
<sequence>MEAEILGKLANKAFSVVPRKPGMRVMKSKWCIDFKFEKDGSIKSIKCRFVGCGYSQIEGADFDKTYAATLSGCCLRLWCSIVADEDLETDSIDAVKAFTQSDVDRELHVEMPIGFAVQGCVLLLHKALEGIKQGSYLWFQKNKHAWNKCGMHADPVEPNLYINEVLGIIAAVFADDVGAGFPKARQEDYLKIRLEYSKLINIDSVGPETIRPVTKFTGVDIARDRNAGTLTISMGTYIRKLMDRNKGMLTHDMPTPKSKAQRTAFENLGRGSEETTVDRTGYLTRLGEISWPANMCWPELSFYTSSLGQFSQSPTQAHHDALAYAMGYLFSDPDKGITFGGELKVPFGLETFPANFSESRGLYVATDSSWGTKARPHGGHVVMRCNGAVLWSAKTLKVVTDSTAHAETAEASRATKSVMFVRMVLVGISRGAVGPTAVLGDNSAMVELVTKEGASSRTRHFERATVLIKYAVLQLIVTVHLISTKFMCADVFTKATDEQTFKTMRSVLRNEPSPDGYAIRA</sequence>
<dbReference type="EMBL" id="JWZX01002386">
    <property type="protein sequence ID" value="KOO29622.1"/>
    <property type="molecule type" value="Genomic_DNA"/>
</dbReference>
<evidence type="ECO:0000313" key="2">
    <source>
        <dbReference type="EMBL" id="KOO29622.1"/>
    </source>
</evidence>
<evidence type="ECO:0000313" key="3">
    <source>
        <dbReference type="Proteomes" id="UP000037460"/>
    </source>
</evidence>
<evidence type="ECO:0000259" key="1">
    <source>
        <dbReference type="Pfam" id="PF07727"/>
    </source>
</evidence>
<reference evidence="3" key="1">
    <citation type="journal article" date="2015" name="PLoS Genet.">
        <title>Genome Sequence and Transcriptome Analyses of Chrysochromulina tobin: Metabolic Tools for Enhanced Algal Fitness in the Prominent Order Prymnesiales (Haptophyceae).</title>
        <authorList>
            <person name="Hovde B.T."/>
            <person name="Deodato C.R."/>
            <person name="Hunsperger H.M."/>
            <person name="Ryken S.A."/>
            <person name="Yost W."/>
            <person name="Jha R.K."/>
            <person name="Patterson J."/>
            <person name="Monnat R.J. Jr."/>
            <person name="Barlow S.B."/>
            <person name="Starkenburg S.R."/>
            <person name="Cattolico R.A."/>
        </authorList>
    </citation>
    <scope>NUCLEOTIDE SEQUENCE</scope>
    <source>
        <strain evidence="3">CCMP291</strain>
    </source>
</reference>
<dbReference type="InterPro" id="IPR013103">
    <property type="entry name" value="RVT_2"/>
</dbReference>